<dbReference type="RefSeq" id="WP_099260107.1">
    <property type="nucleotide sequence ID" value="NZ_JBDUYK010000005.1"/>
</dbReference>
<name>A0A2G1WAI8_9BACT</name>
<sequence>MSIRFNQSCPTCGRRIDIRASLLGCTVACQHCGSEFTACMSDTAQPRESSDELLDRVEAALQRAESAAQKSGLTSPSIVSQSGQN</sequence>
<keyword evidence="3" id="KW-1185">Reference proteome</keyword>
<comment type="caution">
    <text evidence="2">The sequence shown here is derived from an EMBL/GenBank/DDBJ whole genome shotgun (WGS) entry which is preliminary data.</text>
</comment>
<proteinExistence type="predicted"/>
<dbReference type="EMBL" id="NIZW01000004">
    <property type="protein sequence ID" value="PHQ36026.1"/>
    <property type="molecule type" value="Genomic_DNA"/>
</dbReference>
<dbReference type="OrthoDB" id="290564at2"/>
<reference evidence="2 3" key="1">
    <citation type="submission" date="2017-06" db="EMBL/GenBank/DDBJ databases">
        <title>Description of Rhodopirellula bahusiensis sp. nov.</title>
        <authorList>
            <person name="Kizina J."/>
            <person name="Harder J."/>
        </authorList>
    </citation>
    <scope>NUCLEOTIDE SEQUENCE [LARGE SCALE GENOMIC DNA]</scope>
    <source>
        <strain evidence="2 3">SWK21</strain>
    </source>
</reference>
<dbReference type="Proteomes" id="UP000225740">
    <property type="component" value="Unassembled WGS sequence"/>
</dbReference>
<evidence type="ECO:0000313" key="3">
    <source>
        <dbReference type="Proteomes" id="UP000225740"/>
    </source>
</evidence>
<evidence type="ECO:0000256" key="1">
    <source>
        <dbReference type="SAM" id="MobiDB-lite"/>
    </source>
</evidence>
<organism evidence="2 3">
    <name type="scientific">Rhodopirellula bahusiensis</name>
    <dbReference type="NCBI Taxonomy" id="2014065"/>
    <lineage>
        <taxon>Bacteria</taxon>
        <taxon>Pseudomonadati</taxon>
        <taxon>Planctomycetota</taxon>
        <taxon>Planctomycetia</taxon>
        <taxon>Pirellulales</taxon>
        <taxon>Pirellulaceae</taxon>
        <taxon>Rhodopirellula</taxon>
    </lineage>
</organism>
<protein>
    <submittedName>
        <fullName evidence="2">Response regulator</fullName>
    </submittedName>
</protein>
<feature type="region of interest" description="Disordered" evidence="1">
    <location>
        <begin position="65"/>
        <end position="85"/>
    </location>
</feature>
<feature type="compositionally biased region" description="Polar residues" evidence="1">
    <location>
        <begin position="68"/>
        <end position="85"/>
    </location>
</feature>
<accession>A0A2G1WAI8</accession>
<gene>
    <name evidence="2" type="ORF">CEE69_07490</name>
</gene>
<dbReference type="AlphaFoldDB" id="A0A2G1WAI8"/>
<evidence type="ECO:0000313" key="2">
    <source>
        <dbReference type="EMBL" id="PHQ36026.1"/>
    </source>
</evidence>